<dbReference type="PANTHER" id="PTHR34581:SF2">
    <property type="entry name" value="PTS SYSTEM N,N'-DIACETYLCHITOBIOSE-SPECIFIC EIIB COMPONENT"/>
    <property type="match status" value="1"/>
</dbReference>
<dbReference type="InterPro" id="IPR013012">
    <property type="entry name" value="PTS_EIIB_3"/>
</dbReference>
<keyword evidence="5" id="KW-0598">Phosphotransferase system</keyword>
<dbReference type="STRING" id="1423751.FC38_GL000468"/>
<dbReference type="RefSeq" id="WP_008472325.1">
    <property type="nucleotide sequence ID" value="NZ_AYZO01000015.1"/>
</dbReference>
<evidence type="ECO:0000256" key="6">
    <source>
        <dbReference type="ARBA" id="ARBA00022777"/>
    </source>
</evidence>
<reference evidence="9 10" key="1">
    <citation type="submission" date="2012-06" db="EMBL/GenBank/DDBJ databases">
        <title>Draft genome sequence of Lactobacillus gigeriorum CRBIP 24.85T, isolated from chicken crop.</title>
        <authorList>
            <person name="Cousin S."/>
            <person name="Ma L."/>
            <person name="Creno S."/>
            <person name="Clermont D."/>
            <person name="Loux V."/>
            <person name="Bizet C."/>
            <person name="Bouchier C."/>
        </authorList>
    </citation>
    <scope>NUCLEOTIDE SEQUENCE [LARGE SCALE GENOMIC DNA]</scope>
    <source>
        <strain evidence="10">CRBIP 24.85T</strain>
    </source>
</reference>
<evidence type="ECO:0000313" key="10">
    <source>
        <dbReference type="Proteomes" id="UP000009326"/>
    </source>
</evidence>
<dbReference type="Proteomes" id="UP000009326">
    <property type="component" value="Unassembled WGS sequence"/>
</dbReference>
<dbReference type="GO" id="GO:0016301">
    <property type="term" value="F:kinase activity"/>
    <property type="evidence" value="ECO:0007669"/>
    <property type="project" value="UniProtKB-KW"/>
</dbReference>
<evidence type="ECO:0000256" key="4">
    <source>
        <dbReference type="ARBA" id="ARBA00022679"/>
    </source>
</evidence>
<proteinExistence type="predicted"/>
<evidence type="ECO:0000256" key="5">
    <source>
        <dbReference type="ARBA" id="ARBA00022683"/>
    </source>
</evidence>
<dbReference type="InterPro" id="IPR003501">
    <property type="entry name" value="PTS_EIIB_2/3"/>
</dbReference>
<keyword evidence="6" id="KW-0418">Kinase</keyword>
<keyword evidence="3" id="KW-0762">Sugar transport</keyword>
<keyword evidence="4 9" id="KW-0808">Transferase</keyword>
<dbReference type="SUPFAM" id="SSF52794">
    <property type="entry name" value="PTS system IIB component-like"/>
    <property type="match status" value="1"/>
</dbReference>
<dbReference type="InterPro" id="IPR051819">
    <property type="entry name" value="PTS_sugar-specific_EIIB"/>
</dbReference>
<dbReference type="EC" id="2.7.1.69" evidence="9"/>
<evidence type="ECO:0000256" key="2">
    <source>
        <dbReference type="ARBA" id="ARBA00022553"/>
    </source>
</evidence>
<comment type="caution">
    <text evidence="9">The sequence shown here is derived from an EMBL/GenBank/DDBJ whole genome shotgun (WGS) entry which is preliminary data.</text>
</comment>
<dbReference type="PROSITE" id="PS51100">
    <property type="entry name" value="PTS_EIIB_TYPE_3"/>
    <property type="match status" value="1"/>
</dbReference>
<evidence type="ECO:0000259" key="8">
    <source>
        <dbReference type="PROSITE" id="PS51100"/>
    </source>
</evidence>
<evidence type="ECO:0000313" key="9">
    <source>
        <dbReference type="EMBL" id="CCI86399.1"/>
    </source>
</evidence>
<feature type="domain" description="PTS EIIB type-3" evidence="8">
    <location>
        <begin position="1"/>
        <end position="102"/>
    </location>
</feature>
<keyword evidence="2" id="KW-0597">Phosphoprotein</keyword>
<dbReference type="PANTHER" id="PTHR34581">
    <property type="entry name" value="PTS SYSTEM N,N'-DIACETYLCHITOBIOSE-SPECIFIC EIIB COMPONENT"/>
    <property type="match status" value="1"/>
</dbReference>
<dbReference type="OrthoDB" id="9808134at2"/>
<gene>
    <name evidence="9" type="ORF">BN52_07315</name>
</gene>
<keyword evidence="1" id="KW-0813">Transport</keyword>
<dbReference type="GO" id="GO:0009401">
    <property type="term" value="P:phosphoenolpyruvate-dependent sugar phosphotransferase system"/>
    <property type="evidence" value="ECO:0007669"/>
    <property type="project" value="UniProtKB-KW"/>
</dbReference>
<accession>I7KMZ8</accession>
<dbReference type="EMBL" id="CAKC01000017">
    <property type="protein sequence ID" value="CCI86399.1"/>
    <property type="molecule type" value="Genomic_DNA"/>
</dbReference>
<dbReference type="GO" id="GO:0008982">
    <property type="term" value="F:protein-N(PI)-phosphohistidine-sugar phosphotransferase activity"/>
    <property type="evidence" value="ECO:0007669"/>
    <property type="project" value="InterPro"/>
</dbReference>
<dbReference type="AlphaFoldDB" id="I7KMZ8"/>
<dbReference type="Pfam" id="PF02302">
    <property type="entry name" value="PTS_IIB"/>
    <property type="match status" value="1"/>
</dbReference>
<feature type="modified residue" description="Phosphocysteine; by EIIA" evidence="7">
    <location>
        <position position="7"/>
    </location>
</feature>
<organism evidence="9 10">
    <name type="scientific">Lactobacillus gigeriorum DSM 23908 = CRBIP 24.85</name>
    <dbReference type="NCBI Taxonomy" id="1423751"/>
    <lineage>
        <taxon>Bacteria</taxon>
        <taxon>Bacillati</taxon>
        <taxon>Bacillota</taxon>
        <taxon>Bacilli</taxon>
        <taxon>Lactobacillales</taxon>
        <taxon>Lactobacillaceae</taxon>
        <taxon>Lactobacillus</taxon>
    </lineage>
</organism>
<dbReference type="Gene3D" id="3.40.50.2300">
    <property type="match status" value="1"/>
</dbReference>
<sequence length="102" mass="10988">MNVLLSCSGGMSSSLIAEAIEDAGKKIGREVSVKATGTQHVADDLNDGNFDIVLLAPQSIYAKDQVEKDANASNLPFILIPRNLYNPFSGEKLLNLILEKLN</sequence>
<evidence type="ECO:0000256" key="7">
    <source>
        <dbReference type="PROSITE-ProRule" id="PRU00423"/>
    </source>
</evidence>
<protein>
    <submittedName>
        <fullName evidence="9">PTS family cellobiose porter, IIB component</fullName>
        <ecNumber evidence="9">2.7.1.69</ecNumber>
    </submittedName>
</protein>
<evidence type="ECO:0000256" key="1">
    <source>
        <dbReference type="ARBA" id="ARBA00022448"/>
    </source>
</evidence>
<dbReference type="InterPro" id="IPR036095">
    <property type="entry name" value="PTS_EIIB-like_sf"/>
</dbReference>
<evidence type="ECO:0000256" key="3">
    <source>
        <dbReference type="ARBA" id="ARBA00022597"/>
    </source>
</evidence>
<name>I7KMZ8_9LACO</name>